<dbReference type="InterPro" id="IPR036259">
    <property type="entry name" value="MFS_trans_sf"/>
</dbReference>
<accession>A0A2N5T9N9</accession>
<feature type="transmembrane region" description="Helical" evidence="6">
    <location>
        <begin position="552"/>
        <end position="570"/>
    </location>
</feature>
<feature type="transmembrane region" description="Helical" evidence="6">
    <location>
        <begin position="271"/>
        <end position="292"/>
    </location>
</feature>
<name>A0A2N5T9N9_9BASI</name>
<dbReference type="GO" id="GO:0016020">
    <property type="term" value="C:membrane"/>
    <property type="evidence" value="ECO:0007669"/>
    <property type="project" value="UniProtKB-SubCell"/>
</dbReference>
<dbReference type="GO" id="GO:0022857">
    <property type="term" value="F:transmembrane transporter activity"/>
    <property type="evidence" value="ECO:0007669"/>
    <property type="project" value="InterPro"/>
</dbReference>
<evidence type="ECO:0000313" key="10">
    <source>
        <dbReference type="Proteomes" id="UP000235392"/>
    </source>
</evidence>
<feature type="transmembrane region" description="Helical" evidence="6">
    <location>
        <begin position="304"/>
        <end position="332"/>
    </location>
</feature>
<reference evidence="8 10" key="1">
    <citation type="submission" date="2017-11" db="EMBL/GenBank/DDBJ databases">
        <title>De novo assembly and phasing of dikaryotic genomes from two isolates of Puccinia coronata f. sp. avenae, the causal agent of oat crown rust.</title>
        <authorList>
            <person name="Miller M.E."/>
            <person name="Zhang Y."/>
            <person name="Omidvar V."/>
            <person name="Sperschneider J."/>
            <person name="Schwessinger B."/>
            <person name="Raley C."/>
            <person name="Palmer J.M."/>
            <person name="Garnica D."/>
            <person name="Upadhyaya N."/>
            <person name="Rathjen J."/>
            <person name="Taylor J.M."/>
            <person name="Park R.F."/>
            <person name="Dodds P.N."/>
            <person name="Hirsch C.D."/>
            <person name="Kianian S.F."/>
            <person name="Figueroa M."/>
        </authorList>
    </citation>
    <scope>NUCLEOTIDE SEQUENCE [LARGE SCALE GENOMIC DNA]</scope>
    <source>
        <strain evidence="8">12SD80</strain>
    </source>
</reference>
<keyword evidence="4 6" id="KW-1133">Transmembrane helix</keyword>
<dbReference type="Gene3D" id="1.20.1250.20">
    <property type="entry name" value="MFS general substrate transporter like domains"/>
    <property type="match status" value="1"/>
</dbReference>
<protein>
    <recommendedName>
        <fullName evidence="7">Major facilitator superfamily (MFS) profile domain-containing protein</fullName>
    </recommendedName>
</protein>
<evidence type="ECO:0000313" key="8">
    <source>
        <dbReference type="EMBL" id="PLW22224.1"/>
    </source>
</evidence>
<feature type="transmembrane region" description="Helical" evidence="6">
    <location>
        <begin position="105"/>
        <end position="124"/>
    </location>
</feature>
<evidence type="ECO:0000256" key="5">
    <source>
        <dbReference type="ARBA" id="ARBA00023136"/>
    </source>
</evidence>
<evidence type="ECO:0000256" key="2">
    <source>
        <dbReference type="ARBA" id="ARBA00022448"/>
    </source>
</evidence>
<dbReference type="PANTHER" id="PTHR23504">
    <property type="entry name" value="MAJOR FACILITATOR SUPERFAMILY DOMAIN-CONTAINING PROTEIN 10"/>
    <property type="match status" value="1"/>
</dbReference>
<evidence type="ECO:0000256" key="3">
    <source>
        <dbReference type="ARBA" id="ARBA00022692"/>
    </source>
</evidence>
<feature type="transmembrane region" description="Helical" evidence="6">
    <location>
        <begin position="20"/>
        <end position="43"/>
    </location>
</feature>
<evidence type="ECO:0000259" key="7">
    <source>
        <dbReference type="PROSITE" id="PS50850"/>
    </source>
</evidence>
<dbReference type="EMBL" id="PGCI01000671">
    <property type="protein sequence ID" value="PLW22224.1"/>
    <property type="molecule type" value="Genomic_DNA"/>
</dbReference>
<dbReference type="InterPro" id="IPR011701">
    <property type="entry name" value="MFS"/>
</dbReference>
<keyword evidence="3 6" id="KW-0812">Transmembrane</keyword>
<dbReference type="Pfam" id="PF07690">
    <property type="entry name" value="MFS_1"/>
    <property type="match status" value="1"/>
</dbReference>
<comment type="subcellular location">
    <subcellularLocation>
        <location evidence="1">Membrane</location>
        <topology evidence="1">Multi-pass membrane protein</topology>
    </subcellularLocation>
</comment>
<keyword evidence="2" id="KW-0813">Transport</keyword>
<sequence length="591" mass="64177">MSGNLGTHLPHPGTRPQDQVWVQIAFVFCCIFFPELISAARAIPGNWARIIKRIAWPFIGTAHHSSTVIPHHSTAGLLRSIATTRMADNVSQEARSVLRRRVVKIIFISLLLDLLAFTMPLPLFPRLIASFVEAERSQGDTTLLSSTLETIRAYRTALASWRSTPTSQMSVTSNTKWDVTILGGILGSIFSFCQFLISPVIGRLSDRYGRKPVLLLTMLGNILSAFLWLTSTSFGPYVLSRAVGGLSEGNVQLSIAVISDVSDPASRAKSLALVGIAFSLCFTFGPILGAWFAMRSPPLQATKWLGIALNVYAVPALISLFLLVLETVYLAIALPETKQLPPAEKIEAESKSKLRNGRSGPVSSLEQRQRKLTLLARIHTTFLFFFSGAEFTLTFLTYDLYGFTNAQNGRLLGFIGILSSVLQGGYTRRSKKPPLWFVDSGLKACIASLVLLSVLPFLRQETGSRKEGEMEGLSALVLYSAAGALAFVSASVVNSLNTLASLECDEEDDSGPASGKTHKIARGKALGDFRSAGQLGRAFGPLFATGLYWTKGPSLCYSLCALGILAVCVLTTQFSQLQARPPTPLPRKKLQ</sequence>
<feature type="domain" description="Major facilitator superfamily (MFS) profile" evidence="7">
    <location>
        <begin position="102"/>
        <end position="575"/>
    </location>
</feature>
<dbReference type="PANTHER" id="PTHR23504:SF31">
    <property type="entry name" value="MAJOR FACILITATOR SUPERFAMILY DOMAIN-CONTAINING PROTEIN 10"/>
    <property type="match status" value="1"/>
</dbReference>
<gene>
    <name evidence="9" type="ORF">PCASD_08768</name>
    <name evidence="8" type="ORF">PCASD_17237</name>
</gene>
<evidence type="ECO:0000256" key="6">
    <source>
        <dbReference type="SAM" id="Phobius"/>
    </source>
</evidence>
<feature type="transmembrane region" description="Helical" evidence="6">
    <location>
        <begin position="440"/>
        <end position="458"/>
    </location>
</feature>
<feature type="transmembrane region" description="Helical" evidence="6">
    <location>
        <begin position="374"/>
        <end position="398"/>
    </location>
</feature>
<evidence type="ECO:0000256" key="1">
    <source>
        <dbReference type="ARBA" id="ARBA00004141"/>
    </source>
</evidence>
<dbReference type="InterPro" id="IPR005829">
    <property type="entry name" value="Sugar_transporter_CS"/>
</dbReference>
<dbReference type="Proteomes" id="UP000235392">
    <property type="component" value="Unassembled WGS sequence"/>
</dbReference>
<dbReference type="AlphaFoldDB" id="A0A2N5T9N9"/>
<evidence type="ECO:0000256" key="4">
    <source>
        <dbReference type="ARBA" id="ARBA00022989"/>
    </source>
</evidence>
<keyword evidence="5 6" id="KW-0472">Membrane</keyword>
<comment type="caution">
    <text evidence="8">The sequence shown here is derived from an EMBL/GenBank/DDBJ whole genome shotgun (WGS) entry which is preliminary data.</text>
</comment>
<dbReference type="SUPFAM" id="SSF103473">
    <property type="entry name" value="MFS general substrate transporter"/>
    <property type="match status" value="1"/>
</dbReference>
<organism evidence="8 10">
    <name type="scientific">Puccinia coronata f. sp. avenae</name>
    <dbReference type="NCBI Taxonomy" id="200324"/>
    <lineage>
        <taxon>Eukaryota</taxon>
        <taxon>Fungi</taxon>
        <taxon>Dikarya</taxon>
        <taxon>Basidiomycota</taxon>
        <taxon>Pucciniomycotina</taxon>
        <taxon>Pucciniomycetes</taxon>
        <taxon>Pucciniales</taxon>
        <taxon>Pucciniaceae</taxon>
        <taxon>Puccinia</taxon>
    </lineage>
</organism>
<feature type="transmembrane region" description="Helical" evidence="6">
    <location>
        <begin position="470"/>
        <end position="493"/>
    </location>
</feature>
<dbReference type="InterPro" id="IPR020846">
    <property type="entry name" value="MFS_dom"/>
</dbReference>
<dbReference type="PROSITE" id="PS00216">
    <property type="entry name" value="SUGAR_TRANSPORT_1"/>
    <property type="match status" value="1"/>
</dbReference>
<evidence type="ECO:0000313" key="9">
    <source>
        <dbReference type="EMBL" id="PLW39636.1"/>
    </source>
</evidence>
<feature type="transmembrane region" description="Helical" evidence="6">
    <location>
        <begin position="179"/>
        <end position="201"/>
    </location>
</feature>
<feature type="transmembrane region" description="Helical" evidence="6">
    <location>
        <begin position="410"/>
        <end position="428"/>
    </location>
</feature>
<dbReference type="FunFam" id="1.20.1250.20:FF:000223">
    <property type="entry name" value="Major facilitator superfamily domain-containing protein"/>
    <property type="match status" value="1"/>
</dbReference>
<feature type="transmembrane region" description="Helical" evidence="6">
    <location>
        <begin position="213"/>
        <end position="231"/>
    </location>
</feature>
<proteinExistence type="predicted"/>
<dbReference type="EMBL" id="PGCI01000113">
    <property type="protein sequence ID" value="PLW39636.1"/>
    <property type="molecule type" value="Genomic_DNA"/>
</dbReference>
<dbReference type="PROSITE" id="PS50850">
    <property type="entry name" value="MFS"/>
    <property type="match status" value="1"/>
</dbReference>